<keyword evidence="3" id="KW-1185">Reference proteome</keyword>
<accession>A0A3G8Y8Y1</accession>
<sequence>MTTIQTFLADQYEIELSAFRAVLESIPEGTFSTARLGHSPAWHALHIADWLRLTVLEDKTSTYNFLGWEDQAWAQNLNGLAPVDEDADQAAILAHLGSVGAQAVAYLRGASDADLSGMAFSPSAPNGERPRLAALGMHLRHIAYHRGQVQLGKKA</sequence>
<evidence type="ECO:0000313" key="2">
    <source>
        <dbReference type="EMBL" id="AZI41363.1"/>
    </source>
</evidence>
<dbReference type="Gene3D" id="1.20.120.450">
    <property type="entry name" value="dinb family like domain"/>
    <property type="match status" value="1"/>
</dbReference>
<dbReference type="RefSeq" id="WP_124867077.1">
    <property type="nucleotide sequence ID" value="NZ_CP034183.1"/>
</dbReference>
<dbReference type="Proteomes" id="UP000276417">
    <property type="component" value="Chromosome 1"/>
</dbReference>
<dbReference type="InterPro" id="IPR024775">
    <property type="entry name" value="DinB-like"/>
</dbReference>
<proteinExistence type="predicted"/>
<organism evidence="2 3">
    <name type="scientific">Deinococcus psychrotolerans</name>
    <dbReference type="NCBI Taxonomy" id="2489213"/>
    <lineage>
        <taxon>Bacteria</taxon>
        <taxon>Thermotogati</taxon>
        <taxon>Deinococcota</taxon>
        <taxon>Deinococci</taxon>
        <taxon>Deinococcales</taxon>
        <taxon>Deinococcaceae</taxon>
        <taxon>Deinococcus</taxon>
    </lineage>
</organism>
<dbReference type="AlphaFoldDB" id="A0A3G8Y8Y1"/>
<dbReference type="KEGG" id="dph:EHF33_00195"/>
<dbReference type="SUPFAM" id="SSF109854">
    <property type="entry name" value="DinB/YfiT-like putative metalloenzymes"/>
    <property type="match status" value="1"/>
</dbReference>
<dbReference type="InterPro" id="IPR034660">
    <property type="entry name" value="DinB/YfiT-like"/>
</dbReference>
<name>A0A3G8Y8Y1_9DEIO</name>
<feature type="domain" description="DinB-like" evidence="1">
    <location>
        <begin position="11"/>
        <end position="149"/>
    </location>
</feature>
<evidence type="ECO:0000313" key="3">
    <source>
        <dbReference type="Proteomes" id="UP000276417"/>
    </source>
</evidence>
<reference evidence="2 3" key="1">
    <citation type="submission" date="2018-11" db="EMBL/GenBank/DDBJ databases">
        <title>Deinococcus shelandsis sp. nov., isolated from South Shetland Islands soil of Antarctica.</title>
        <authorList>
            <person name="Tian J."/>
        </authorList>
    </citation>
    <scope>NUCLEOTIDE SEQUENCE [LARGE SCALE GENOMIC DNA]</scope>
    <source>
        <strain evidence="2 3">S14-83T</strain>
    </source>
</reference>
<gene>
    <name evidence="2" type="ORF">EHF33_00195</name>
</gene>
<protein>
    <submittedName>
        <fullName evidence="2">DinB family protein</fullName>
    </submittedName>
</protein>
<evidence type="ECO:0000259" key="1">
    <source>
        <dbReference type="Pfam" id="PF12867"/>
    </source>
</evidence>
<dbReference type="EMBL" id="CP034183">
    <property type="protein sequence ID" value="AZI41363.1"/>
    <property type="molecule type" value="Genomic_DNA"/>
</dbReference>
<dbReference type="Pfam" id="PF12867">
    <property type="entry name" value="DinB_2"/>
    <property type="match status" value="1"/>
</dbReference>
<dbReference type="OrthoDB" id="68440at2"/>